<evidence type="ECO:0000313" key="2">
    <source>
        <dbReference type="Proteomes" id="UP000790377"/>
    </source>
</evidence>
<evidence type="ECO:0000313" key="1">
    <source>
        <dbReference type="EMBL" id="KAH7905932.1"/>
    </source>
</evidence>
<keyword evidence="2" id="KW-1185">Reference proteome</keyword>
<comment type="caution">
    <text evidence="1">The sequence shown here is derived from an EMBL/GenBank/DDBJ whole genome shotgun (WGS) entry which is preliminary data.</text>
</comment>
<reference evidence="1" key="1">
    <citation type="journal article" date="2021" name="New Phytol.">
        <title>Evolutionary innovations through gain and loss of genes in the ectomycorrhizal Boletales.</title>
        <authorList>
            <person name="Wu G."/>
            <person name="Miyauchi S."/>
            <person name="Morin E."/>
            <person name="Kuo A."/>
            <person name="Drula E."/>
            <person name="Varga T."/>
            <person name="Kohler A."/>
            <person name="Feng B."/>
            <person name="Cao Y."/>
            <person name="Lipzen A."/>
            <person name="Daum C."/>
            <person name="Hundley H."/>
            <person name="Pangilinan J."/>
            <person name="Johnson J."/>
            <person name="Barry K."/>
            <person name="LaButti K."/>
            <person name="Ng V."/>
            <person name="Ahrendt S."/>
            <person name="Min B."/>
            <person name="Choi I.G."/>
            <person name="Park H."/>
            <person name="Plett J.M."/>
            <person name="Magnuson J."/>
            <person name="Spatafora J.W."/>
            <person name="Nagy L.G."/>
            <person name="Henrissat B."/>
            <person name="Grigoriev I.V."/>
            <person name="Yang Z.L."/>
            <person name="Xu J."/>
            <person name="Martin F.M."/>
        </authorList>
    </citation>
    <scope>NUCLEOTIDE SEQUENCE</scope>
    <source>
        <strain evidence="1">ATCC 28755</strain>
    </source>
</reference>
<protein>
    <submittedName>
        <fullName evidence="1">Uncharacterized protein</fullName>
    </submittedName>
</protein>
<name>A0ACB7ZZ08_9AGAM</name>
<accession>A0ACB7ZZ08</accession>
<organism evidence="1 2">
    <name type="scientific">Hygrophoropsis aurantiaca</name>
    <dbReference type="NCBI Taxonomy" id="72124"/>
    <lineage>
        <taxon>Eukaryota</taxon>
        <taxon>Fungi</taxon>
        <taxon>Dikarya</taxon>
        <taxon>Basidiomycota</taxon>
        <taxon>Agaricomycotina</taxon>
        <taxon>Agaricomycetes</taxon>
        <taxon>Agaricomycetidae</taxon>
        <taxon>Boletales</taxon>
        <taxon>Coniophorineae</taxon>
        <taxon>Hygrophoropsidaceae</taxon>
        <taxon>Hygrophoropsis</taxon>
    </lineage>
</organism>
<gene>
    <name evidence="1" type="ORF">BJ138DRAFT_1183398</name>
</gene>
<dbReference type="EMBL" id="MU268098">
    <property type="protein sequence ID" value="KAH7905932.1"/>
    <property type="molecule type" value="Genomic_DNA"/>
</dbReference>
<dbReference type="Proteomes" id="UP000790377">
    <property type="component" value="Unassembled WGS sequence"/>
</dbReference>
<proteinExistence type="predicted"/>
<sequence length="348" mass="37748">MRGGRNGISLGRRGGEGGKIGEKMNGKGTKKAGDKKKEWVKKKGLDDDQLEGANTRGDDDEGGANHDEGDSADKDDELNRMHVDSDTACDNDDEPHHSNPNQDPSPAKNTSLSFDSRCLHLPYYYLLVDAFRCYQGYDYQTQPEARHKARLFLADSQSPSQSTITRSSATTPSTHLPHPGTPLPQICAFLERSVHLRVRGEGHAKGNVGNNGDKESASGRKRSSRNARSRLGAEGESLGAEPSQRWRPESGQRAARARKGAMARGSCAGSDERAGRRGADLYAGREDPESSGGIQATAIAIPSAHVENVAYSHAQHPSRDPRPLTNFDHHDHDHDSPSSEDGTNQLSR</sequence>